<gene>
    <name evidence="2" type="ORF">BSTOLATCC_MIC28691</name>
</gene>
<evidence type="ECO:0000256" key="1">
    <source>
        <dbReference type="SAM" id="Coils"/>
    </source>
</evidence>
<evidence type="ECO:0000313" key="3">
    <source>
        <dbReference type="Proteomes" id="UP001162131"/>
    </source>
</evidence>
<evidence type="ECO:0000313" key="2">
    <source>
        <dbReference type="EMBL" id="CAG9321409.1"/>
    </source>
</evidence>
<feature type="coiled-coil region" evidence="1">
    <location>
        <begin position="11"/>
        <end position="66"/>
    </location>
</feature>
<dbReference type="EMBL" id="CAJZBQ010000028">
    <property type="protein sequence ID" value="CAG9321409.1"/>
    <property type="molecule type" value="Genomic_DNA"/>
</dbReference>
<protein>
    <submittedName>
        <fullName evidence="2">Uncharacterized protein</fullName>
    </submittedName>
</protein>
<sequence>MALVSEKRQLLPNISELKAEYLRKLNELELEKEEAEYYQRSYKRKLEKLNQEKRNYHTKITELVLKMTPNQTEESSSDKSFEFEDCSIPFQNIESEPKEDLQEKEEQEQLAKEREALKVLKEQLEQDLSKLRREKHKFSVQKRISMQSQNKIADSNKPIEITRNKILSKCGSLDKINSSEATDFEQEKREIEQVRFTLAQKQKILEDSYKKVQEERAILEKEKKDFEEKVSCFDKGKSEIKKTIPKMTPNIPKSPLRFRALNQSAGKLVF</sequence>
<keyword evidence="1" id="KW-0175">Coiled coil</keyword>
<organism evidence="2 3">
    <name type="scientific">Blepharisma stoltei</name>
    <dbReference type="NCBI Taxonomy" id="1481888"/>
    <lineage>
        <taxon>Eukaryota</taxon>
        <taxon>Sar</taxon>
        <taxon>Alveolata</taxon>
        <taxon>Ciliophora</taxon>
        <taxon>Postciliodesmatophora</taxon>
        <taxon>Heterotrichea</taxon>
        <taxon>Heterotrichida</taxon>
        <taxon>Blepharismidae</taxon>
        <taxon>Blepharisma</taxon>
    </lineage>
</organism>
<name>A0AAU9J6I8_9CILI</name>
<dbReference type="AlphaFoldDB" id="A0AAU9J6I8"/>
<reference evidence="2" key="1">
    <citation type="submission" date="2021-09" db="EMBL/GenBank/DDBJ databases">
        <authorList>
            <consortium name="AG Swart"/>
            <person name="Singh M."/>
            <person name="Singh A."/>
            <person name="Seah K."/>
            <person name="Emmerich C."/>
        </authorList>
    </citation>
    <scope>NUCLEOTIDE SEQUENCE</scope>
    <source>
        <strain evidence="2">ATCC30299</strain>
    </source>
</reference>
<dbReference type="Proteomes" id="UP001162131">
    <property type="component" value="Unassembled WGS sequence"/>
</dbReference>
<keyword evidence="3" id="KW-1185">Reference proteome</keyword>
<feature type="coiled-coil region" evidence="1">
    <location>
        <begin position="202"/>
        <end position="229"/>
    </location>
</feature>
<comment type="caution">
    <text evidence="2">The sequence shown here is derived from an EMBL/GenBank/DDBJ whole genome shotgun (WGS) entry which is preliminary data.</text>
</comment>
<proteinExistence type="predicted"/>
<accession>A0AAU9J6I8</accession>
<feature type="coiled-coil region" evidence="1">
    <location>
        <begin position="103"/>
        <end position="141"/>
    </location>
</feature>